<comment type="function">
    <text evidence="2">Exoglycosidase that cleaves the single beta-linked mannose residue from the non-reducing end of all N-linked glycoprotein oligosaccharides.</text>
</comment>
<dbReference type="SUPFAM" id="SSF49303">
    <property type="entry name" value="beta-Galactosidase/glucuronidase domain"/>
    <property type="match status" value="1"/>
</dbReference>
<dbReference type="EMBL" id="JAIFTL010000316">
    <property type="protein sequence ID" value="KAG9320205.1"/>
    <property type="molecule type" value="Genomic_DNA"/>
</dbReference>
<reference evidence="18" key="1">
    <citation type="submission" date="2021-07" db="EMBL/GenBank/DDBJ databases">
        <title>Draft genome of Mortierella alpina, strain LL118, isolated from an aspen leaf litter sample.</title>
        <authorList>
            <person name="Yang S."/>
            <person name="Vinatzer B.A."/>
        </authorList>
    </citation>
    <scope>NUCLEOTIDE SEQUENCE</scope>
    <source>
        <strain evidence="18">LL118</strain>
    </source>
</reference>
<keyword evidence="11" id="KW-0325">Glycoprotein</keyword>
<dbReference type="Gene3D" id="2.60.120.260">
    <property type="entry name" value="Galactose-binding domain-like"/>
    <property type="match status" value="1"/>
</dbReference>
<comment type="subunit">
    <text evidence="5">Monomer.</text>
</comment>
<evidence type="ECO:0000256" key="4">
    <source>
        <dbReference type="ARBA" id="ARBA00007401"/>
    </source>
</evidence>
<dbReference type="InterPro" id="IPR017853">
    <property type="entry name" value="GH"/>
</dbReference>
<evidence type="ECO:0000256" key="6">
    <source>
        <dbReference type="ARBA" id="ARBA00012754"/>
    </source>
</evidence>
<dbReference type="PANTHER" id="PTHR43730:SF1">
    <property type="entry name" value="BETA-MANNOSIDASE"/>
    <property type="match status" value="1"/>
</dbReference>
<dbReference type="SUPFAM" id="SSF51445">
    <property type="entry name" value="(Trans)glycosidases"/>
    <property type="match status" value="1"/>
</dbReference>
<evidence type="ECO:0000313" key="19">
    <source>
        <dbReference type="Proteomes" id="UP000717515"/>
    </source>
</evidence>
<evidence type="ECO:0000256" key="7">
    <source>
        <dbReference type="ARBA" id="ARBA00015707"/>
    </source>
</evidence>
<evidence type="ECO:0000256" key="13">
    <source>
        <dbReference type="ARBA" id="ARBA00032581"/>
    </source>
</evidence>
<feature type="domain" description="Beta-mannosidase-like galactose-binding" evidence="17">
    <location>
        <begin position="23"/>
        <end position="201"/>
    </location>
</feature>
<feature type="domain" description="Mannosidase Ig/CBM-like" evidence="16">
    <location>
        <begin position="729"/>
        <end position="810"/>
    </location>
</feature>
<dbReference type="PANTHER" id="PTHR43730">
    <property type="entry name" value="BETA-MANNOSIDASE"/>
    <property type="match status" value="1"/>
</dbReference>
<dbReference type="GO" id="GO:0006516">
    <property type="term" value="P:glycoprotein catabolic process"/>
    <property type="evidence" value="ECO:0007669"/>
    <property type="project" value="TreeGrafter"/>
</dbReference>
<evidence type="ECO:0000256" key="9">
    <source>
        <dbReference type="ARBA" id="ARBA00022801"/>
    </source>
</evidence>
<dbReference type="Proteomes" id="UP000717515">
    <property type="component" value="Unassembled WGS sequence"/>
</dbReference>
<evidence type="ECO:0000256" key="10">
    <source>
        <dbReference type="ARBA" id="ARBA00023157"/>
    </source>
</evidence>
<dbReference type="GO" id="GO:0005975">
    <property type="term" value="P:carbohydrate metabolic process"/>
    <property type="evidence" value="ECO:0007669"/>
    <property type="project" value="InterPro"/>
</dbReference>
<comment type="similarity">
    <text evidence="4">Belongs to the glycosyl hydrolase 2 family.</text>
</comment>
<keyword evidence="12" id="KW-0326">Glycosidase</keyword>
<dbReference type="InterPro" id="IPR008979">
    <property type="entry name" value="Galactose-bd-like_sf"/>
</dbReference>
<name>A0A9P7ZZT7_MORAP</name>
<evidence type="ECO:0000259" key="16">
    <source>
        <dbReference type="Pfam" id="PF17786"/>
    </source>
</evidence>
<keyword evidence="8" id="KW-0732">Signal</keyword>
<evidence type="ECO:0000313" key="18">
    <source>
        <dbReference type="EMBL" id="KAG9320205.1"/>
    </source>
</evidence>
<protein>
    <recommendedName>
        <fullName evidence="7">Beta-mannosidase</fullName>
        <ecNumber evidence="6">3.2.1.25</ecNumber>
    </recommendedName>
    <alternativeName>
        <fullName evidence="13">Lysosomal beta A mannosidase</fullName>
    </alternativeName>
</protein>
<dbReference type="InterPro" id="IPR054593">
    <property type="entry name" value="Beta-mannosidase-like_N2"/>
</dbReference>
<evidence type="ECO:0000259" key="17">
    <source>
        <dbReference type="Pfam" id="PF22666"/>
    </source>
</evidence>
<dbReference type="InterPro" id="IPR041625">
    <property type="entry name" value="Beta-mannosidase_Ig"/>
</dbReference>
<dbReference type="EC" id="3.2.1.25" evidence="6"/>
<keyword evidence="10" id="KW-1015">Disulfide bond</keyword>
<keyword evidence="9" id="KW-0378">Hydrolase</keyword>
<evidence type="ECO:0000256" key="12">
    <source>
        <dbReference type="ARBA" id="ARBA00023295"/>
    </source>
</evidence>
<evidence type="ECO:0000256" key="3">
    <source>
        <dbReference type="ARBA" id="ARBA00004740"/>
    </source>
</evidence>
<dbReference type="Gene3D" id="3.20.20.80">
    <property type="entry name" value="Glycosidases"/>
    <property type="match status" value="1"/>
</dbReference>
<evidence type="ECO:0000256" key="5">
    <source>
        <dbReference type="ARBA" id="ARBA00011245"/>
    </source>
</evidence>
<proteinExistence type="inferred from homology"/>
<dbReference type="GO" id="GO:0004567">
    <property type="term" value="F:beta-mannosidase activity"/>
    <property type="evidence" value="ECO:0007669"/>
    <property type="project" value="UniProtKB-EC"/>
</dbReference>
<dbReference type="InterPro" id="IPR013783">
    <property type="entry name" value="Ig-like_fold"/>
</dbReference>
<dbReference type="SUPFAM" id="SSF49785">
    <property type="entry name" value="Galactose-binding domain-like"/>
    <property type="match status" value="1"/>
</dbReference>
<dbReference type="InterPro" id="IPR036156">
    <property type="entry name" value="Beta-gal/glucu_dom_sf"/>
</dbReference>
<dbReference type="Pfam" id="PF17786">
    <property type="entry name" value="Mannosidase_ig"/>
    <property type="match status" value="1"/>
</dbReference>
<dbReference type="InterPro" id="IPR006103">
    <property type="entry name" value="Glyco_hydro_2_cat"/>
</dbReference>
<comment type="catalytic activity">
    <reaction evidence="1">
        <text>Hydrolysis of terminal, non-reducing beta-D-mannose residues in beta-D-mannosides.</text>
        <dbReference type="EC" id="3.2.1.25"/>
    </reaction>
</comment>
<evidence type="ECO:0000259" key="15">
    <source>
        <dbReference type="Pfam" id="PF17753"/>
    </source>
</evidence>
<dbReference type="AlphaFoldDB" id="A0A9P7ZZT7"/>
<evidence type="ECO:0000259" key="14">
    <source>
        <dbReference type="Pfam" id="PF02836"/>
    </source>
</evidence>
<evidence type="ECO:0000256" key="2">
    <source>
        <dbReference type="ARBA" id="ARBA00003150"/>
    </source>
</evidence>
<dbReference type="InterPro" id="IPR050887">
    <property type="entry name" value="Beta-mannosidase_GH2"/>
</dbReference>
<evidence type="ECO:0000256" key="11">
    <source>
        <dbReference type="ARBA" id="ARBA00023180"/>
    </source>
</evidence>
<dbReference type="Pfam" id="PF22666">
    <property type="entry name" value="Glyco_hydro_2_N2"/>
    <property type="match status" value="1"/>
</dbReference>
<dbReference type="Pfam" id="PF17753">
    <property type="entry name" value="Ig_mannosidase"/>
    <property type="match status" value="1"/>
</dbReference>
<comment type="pathway">
    <text evidence="3">Glycan metabolism; N-glycan degradation.</text>
</comment>
<feature type="domain" description="Beta-mannosidase Ig-fold" evidence="15">
    <location>
        <begin position="855"/>
        <end position="923"/>
    </location>
</feature>
<dbReference type="InterPro" id="IPR041447">
    <property type="entry name" value="Mannosidase_ig"/>
</dbReference>
<comment type="caution">
    <text evidence="18">The sequence shown here is derived from an EMBL/GenBank/DDBJ whole genome shotgun (WGS) entry which is preliminary data.</text>
</comment>
<feature type="domain" description="Glycoside hydrolase family 2 catalytic" evidence="14">
    <location>
        <begin position="395"/>
        <end position="561"/>
    </location>
</feature>
<evidence type="ECO:0000256" key="1">
    <source>
        <dbReference type="ARBA" id="ARBA00000829"/>
    </source>
</evidence>
<dbReference type="Pfam" id="PF02836">
    <property type="entry name" value="Glyco_hydro_2_C"/>
    <property type="match status" value="1"/>
</dbReference>
<dbReference type="FunFam" id="3.20.20.80:FF:000050">
    <property type="entry name" value="Beta-mannosidase B"/>
    <property type="match status" value="1"/>
</dbReference>
<gene>
    <name evidence="18" type="ORF">KVV02_005705</name>
</gene>
<dbReference type="Gene3D" id="2.60.40.10">
    <property type="entry name" value="Immunoglobulins"/>
    <property type="match status" value="3"/>
</dbReference>
<evidence type="ECO:0000256" key="8">
    <source>
        <dbReference type="ARBA" id="ARBA00022729"/>
    </source>
</evidence>
<sequence length="931" mass="105598">MEMLKQRENCGTGPITIDLNDEWHLSSLDNTIQATSSVPGQVHLDLIRSGHLTEDPYYGTNYVSESMRRIIATTWVLTKEFFIGKDTSFTAAFLDCEGLDTIASITLNGSEIGKAENQFLRHLFDATGALQVGQNTLQVQFGDAVHFAEERAGIYPYYVPDMFNMSAAQHGFPRRNFIRKEQVCSFSWDWGPAFAPCGIWRPISLKLDEQGILVKDWNLLTSFNTGKSCWEVKVCMDIISDRDQLLNLQAVFRNGLASFEHQVAVHRGDTKAQHSFFLDEASVKRWWPKGYGEQTLYSLDVTLVNEKSIATASHSFRCGFKTCELVQDPLAKEQLGDAFCFRVNGVDIFAKGANWIPGHVFDSLMTMDKKRQLLSSCIAANMNMIRIWGGGRYETDEFYQLCSELGIMVWQEFMFACALYPTDDAFLENVRQEVSYQVSRLMVHPCIVLWSGNNENQEFMVKNWDKATALNPYLFTVDYHKLYIETIMATVQEIDKSRSFISTSPSAGLVSKSPYTERYVLQDFERGLYGDVHFYDYKNNGLHVEHYPKARFASEYGAQSMPCFRNWKKVSPSNDWHPMSRFSVHRNHHGNGQQEMLQQIEFQFQLPHAVSKYYHSDPLIVLSIDACTRGKLFDLFCYMTQCVQARSITCQTEHYIRNRSSASRTMGALYWQLNDIWPAPTWSSIEHGGTICFTTCLSDLGQWKPLHYFIKNAFAEVLVSGFQSPEGRSFDIYLCNDRPVSIKGKLNVQSWDIASSGLRAELTFSFQVEPFSSKKIATVESQDLLGEDENNPRLLVAEAAVAHDTCSDETIAMLPQIFPCRSAFPIAAGLQKTDPGISVSPFGLRQDEDTSATSFEIHITLQSTAVAGLVWLEWTRDDIVGHFQENAIWLLPCQPKSIVFYGSGEAPSNIQESELQVKSLYDAVRCEALLE</sequence>
<accession>A0A9P7ZZT7</accession>
<organism evidence="18 19">
    <name type="scientific">Mortierella alpina</name>
    <name type="common">Oleaginous fungus</name>
    <name type="synonym">Mortierella renispora</name>
    <dbReference type="NCBI Taxonomy" id="64518"/>
    <lineage>
        <taxon>Eukaryota</taxon>
        <taxon>Fungi</taxon>
        <taxon>Fungi incertae sedis</taxon>
        <taxon>Mucoromycota</taxon>
        <taxon>Mortierellomycotina</taxon>
        <taxon>Mortierellomycetes</taxon>
        <taxon>Mortierellales</taxon>
        <taxon>Mortierellaceae</taxon>
        <taxon>Mortierella</taxon>
    </lineage>
</organism>